<dbReference type="SUPFAM" id="SSF111321">
    <property type="entry name" value="AF1104-like"/>
    <property type="match status" value="1"/>
</dbReference>
<dbReference type="eggNOG" id="COG1578">
    <property type="taxonomic scope" value="Bacteria"/>
</dbReference>
<dbReference type="InterPro" id="IPR014444">
    <property type="entry name" value="PH1575-like"/>
</dbReference>
<dbReference type="Gene3D" id="1.10.285.20">
    <property type="entry name" value="Uncharacterised protein PF01937, DUF89, domain 2"/>
    <property type="match status" value="1"/>
</dbReference>
<dbReference type="EMBL" id="CM001402">
    <property type="protein sequence ID" value="EHO39838.1"/>
    <property type="molecule type" value="Genomic_DNA"/>
</dbReference>
<keyword evidence="4" id="KW-1185">Reference proteome</keyword>
<dbReference type="InterPro" id="IPR036075">
    <property type="entry name" value="ARMT-1-like_metal-bd_sf"/>
</dbReference>
<dbReference type="RefSeq" id="WP_006926726.1">
    <property type="nucleotide sequence ID" value="NZ_CM001402.1"/>
</dbReference>
<dbReference type="PaxDb" id="880073-Calab_0189"/>
<sequence length="292" mass="33480">MRTHFSCIPCILRQTIETVELVTDKPEIKEKVVNKVLNYLTTIDYNVPPPVIGKEVYRIIHQVTGNHDPYHELKIKYNSLGLAYYDDLLKIVFRNPEPVLMAAKLAVAGNVIDFGAQVKEIDIQKTIHTVEDLYFEINDFERFIEDLKQSRKILYLADNAGEIVFDRLFIEILQRYYPELGLEFTVAVRGAPIINDATREDALMVGMDKIARIVDSGDDTPAMVLDQASDELKQAFEQADMVISKGMGNYETLDERHELIYYLLRVKCPVVSKIINAKEGSLVFKRNEDFND</sequence>
<dbReference type="KEGG" id="caby:Cabys_2983"/>
<dbReference type="Proteomes" id="UP000004671">
    <property type="component" value="Chromosome"/>
</dbReference>
<reference evidence="3 4" key="1">
    <citation type="submission" date="2011-09" db="EMBL/GenBank/DDBJ databases">
        <title>The permanent draft genome of Caldithrix abyssi DSM 13497.</title>
        <authorList>
            <consortium name="US DOE Joint Genome Institute (JGI-PGF)"/>
            <person name="Lucas S."/>
            <person name="Han J."/>
            <person name="Lapidus A."/>
            <person name="Bruce D."/>
            <person name="Goodwin L."/>
            <person name="Pitluck S."/>
            <person name="Peters L."/>
            <person name="Kyrpides N."/>
            <person name="Mavromatis K."/>
            <person name="Ivanova N."/>
            <person name="Mikhailova N."/>
            <person name="Chertkov O."/>
            <person name="Detter J.C."/>
            <person name="Tapia R."/>
            <person name="Han C."/>
            <person name="Land M."/>
            <person name="Hauser L."/>
            <person name="Markowitz V."/>
            <person name="Cheng J.-F."/>
            <person name="Hugenholtz P."/>
            <person name="Woyke T."/>
            <person name="Wu D."/>
            <person name="Spring S."/>
            <person name="Brambilla E."/>
            <person name="Klenk H.-P."/>
            <person name="Eisen J.A."/>
        </authorList>
    </citation>
    <scope>NUCLEOTIDE SEQUENCE [LARGE SCALE GENOMIC DNA]</scope>
    <source>
        <strain evidence="3 4">DSM 13497</strain>
    </source>
</reference>
<evidence type="ECO:0000313" key="3">
    <source>
        <dbReference type="EMBL" id="EHO39838.1"/>
    </source>
</evidence>
<dbReference type="EMBL" id="CP018099">
    <property type="protein sequence ID" value="APF19731.1"/>
    <property type="molecule type" value="Genomic_DNA"/>
</dbReference>
<dbReference type="Proteomes" id="UP000183868">
    <property type="component" value="Chromosome"/>
</dbReference>
<reference evidence="2 5" key="2">
    <citation type="submission" date="2016-11" db="EMBL/GenBank/DDBJ databases">
        <title>Genomic analysis of Caldithrix abyssi and proposal of a novel bacterial phylum Caldithrichaeota.</title>
        <authorList>
            <person name="Kublanov I."/>
            <person name="Sigalova O."/>
            <person name="Gavrilov S."/>
            <person name="Lebedinsky A."/>
            <person name="Ivanova N."/>
            <person name="Daum C."/>
            <person name="Reddy T."/>
            <person name="Klenk H.P."/>
            <person name="Goker M."/>
            <person name="Reva O."/>
            <person name="Miroshnichenko M."/>
            <person name="Kyprides N."/>
            <person name="Woyke T."/>
            <person name="Gelfand M."/>
        </authorList>
    </citation>
    <scope>NUCLEOTIDE SEQUENCE [LARGE SCALE GENOMIC DNA]</scope>
    <source>
        <strain evidence="2 5">LF13</strain>
    </source>
</reference>
<dbReference type="Gene3D" id="3.40.50.10880">
    <property type="entry name" value="Uncharacterised protein PF01937, DUF89, domain 3"/>
    <property type="match status" value="1"/>
</dbReference>
<dbReference type="Gene3D" id="1.10.8.380">
    <property type="entry name" value="Uncharacterised protein PF01937, DUF89, domain 1"/>
    <property type="match status" value="1"/>
</dbReference>
<accession>H1XYM0</accession>
<evidence type="ECO:0000313" key="4">
    <source>
        <dbReference type="Proteomes" id="UP000004671"/>
    </source>
</evidence>
<dbReference type="InParanoid" id="H1XYM0"/>
<dbReference type="PIRSF" id="PIRSF006593">
    <property type="entry name" value="UCP006593"/>
    <property type="match status" value="1"/>
</dbReference>
<dbReference type="AlphaFoldDB" id="H1XYM0"/>
<dbReference type="STRING" id="880073.Cabys_2983"/>
<gene>
    <name evidence="2" type="ORF">Cabys_2983</name>
    <name evidence="3" type="ORF">Calab_0189</name>
</gene>
<feature type="domain" description="Damage-control phosphatase ARMT1-like metal-binding" evidence="1">
    <location>
        <begin position="6"/>
        <end position="282"/>
    </location>
</feature>
<protein>
    <recommendedName>
        <fullName evidence="1">Damage-control phosphatase ARMT1-like metal-binding domain-containing protein</fullName>
    </recommendedName>
</protein>
<proteinExistence type="predicted"/>
<evidence type="ECO:0000313" key="2">
    <source>
        <dbReference type="EMBL" id="APF19731.1"/>
    </source>
</evidence>
<dbReference type="Pfam" id="PF01937">
    <property type="entry name" value="ARMT1-like_dom"/>
    <property type="match status" value="1"/>
</dbReference>
<evidence type="ECO:0000313" key="5">
    <source>
        <dbReference type="Proteomes" id="UP000183868"/>
    </source>
</evidence>
<evidence type="ECO:0000259" key="1">
    <source>
        <dbReference type="Pfam" id="PF01937"/>
    </source>
</evidence>
<dbReference type="InterPro" id="IPR002791">
    <property type="entry name" value="ARMT1-like_metal-bd"/>
</dbReference>
<dbReference type="HOGENOM" id="CLU_071520_0_0_0"/>
<name>H1XYM0_CALAY</name>
<organism evidence="3 4">
    <name type="scientific">Caldithrix abyssi DSM 13497</name>
    <dbReference type="NCBI Taxonomy" id="880073"/>
    <lineage>
        <taxon>Bacteria</taxon>
        <taxon>Pseudomonadati</taxon>
        <taxon>Calditrichota</taxon>
        <taxon>Calditrichia</taxon>
        <taxon>Calditrichales</taxon>
        <taxon>Calditrichaceae</taxon>
        <taxon>Caldithrix</taxon>
    </lineage>
</organism>
<dbReference type="OrthoDB" id="9796465at2"/>